<gene>
    <name evidence="3" type="ordered locus">CLOAM0684</name>
</gene>
<dbReference type="PANTHER" id="PTHR28008:SF1">
    <property type="entry name" value="DOMAIN PROTEIN, PUTATIVE (AFU_ORTHOLOGUE AFUA_3G10980)-RELATED"/>
    <property type="match status" value="1"/>
</dbReference>
<reference evidence="3 4" key="1">
    <citation type="journal article" date="2008" name="J. Bacteriol.">
        <title>'Candidatus Cloacamonas acidaminovorans': genome sequence reconstruction provides a first glimpse of a new bacterial division.</title>
        <authorList>
            <person name="Pelletier E."/>
            <person name="Kreimeyer A."/>
            <person name="Bocs S."/>
            <person name="Rouy Z."/>
            <person name="Gyapay G."/>
            <person name="Chouari R."/>
            <person name="Riviere D."/>
            <person name="Ganesan A."/>
            <person name="Daegelen P."/>
            <person name="Sghir A."/>
            <person name="Cohen G.N."/>
            <person name="Medigue C."/>
            <person name="Weissenbach J."/>
            <person name="Le Paslier D."/>
        </authorList>
    </citation>
    <scope>NUCLEOTIDE SEQUENCE [LARGE SCALE GENOMIC DNA]</scope>
    <source>
        <strain evidence="4">Evry</strain>
    </source>
</reference>
<dbReference type="RefSeq" id="WP_015424428.1">
    <property type="nucleotide sequence ID" value="NC_020449.1"/>
</dbReference>
<evidence type="ECO:0000256" key="1">
    <source>
        <dbReference type="SAM" id="Phobius"/>
    </source>
</evidence>
<dbReference type="AlphaFoldDB" id="B0VGV9"/>
<keyword evidence="1" id="KW-0472">Membrane</keyword>
<feature type="domain" description="VanZ-like" evidence="2">
    <location>
        <begin position="48"/>
        <end position="126"/>
    </location>
</feature>
<dbReference type="KEGG" id="caci:CLOAM0684"/>
<proteinExistence type="predicted"/>
<evidence type="ECO:0000313" key="4">
    <source>
        <dbReference type="Proteomes" id="UP000002019"/>
    </source>
</evidence>
<feature type="transmembrane region" description="Helical" evidence="1">
    <location>
        <begin position="108"/>
        <end position="126"/>
    </location>
</feature>
<evidence type="ECO:0000259" key="2">
    <source>
        <dbReference type="Pfam" id="PF04892"/>
    </source>
</evidence>
<dbReference type="EMBL" id="CU466930">
    <property type="protein sequence ID" value="CAO80568.1"/>
    <property type="molecule type" value="Genomic_DNA"/>
</dbReference>
<dbReference type="OrthoDB" id="965910at2"/>
<protein>
    <recommendedName>
        <fullName evidence="2">VanZ-like domain-containing protein</fullName>
    </recommendedName>
</protein>
<dbReference type="Pfam" id="PF04892">
    <property type="entry name" value="VanZ"/>
    <property type="match status" value="1"/>
</dbReference>
<dbReference type="STRING" id="459349.CLOAM0684"/>
<dbReference type="PANTHER" id="PTHR28008">
    <property type="entry name" value="DOMAIN PROTEIN, PUTATIVE (AFU_ORTHOLOGUE AFUA_3G10980)-RELATED"/>
    <property type="match status" value="1"/>
</dbReference>
<sequence length="143" mass="16785">MLQENRKDGVKWLFWGWFIVVLVLNVIPLGKETNRSLSGNKIYQFRLDYVVHSLTFLVFAWIWVLGKIKNVCWFEGNEVLKFGGIVFISALGLELLQIIIPYRTFNPMDMIANLFGALLAMLFILISHREHRSHRKEIYNTKI</sequence>
<name>B0VGV9_CLOAI</name>
<accession>B0VGV9</accession>
<organism evidence="3 4">
    <name type="scientific">Cloacimonas acidaminovorans (strain Evry)</name>
    <dbReference type="NCBI Taxonomy" id="459349"/>
    <lineage>
        <taxon>Bacteria</taxon>
        <taxon>Pseudomonadati</taxon>
        <taxon>Candidatus Cloacimonadota</taxon>
        <taxon>Candidatus Cloacimonadia</taxon>
        <taxon>Candidatus Cloacimonadales</taxon>
        <taxon>Candidatus Cloacimonadaceae</taxon>
        <taxon>Candidatus Cloacimonas</taxon>
    </lineage>
</organism>
<evidence type="ECO:0000313" key="3">
    <source>
        <dbReference type="EMBL" id="CAO80568.1"/>
    </source>
</evidence>
<dbReference type="InterPro" id="IPR006976">
    <property type="entry name" value="VanZ-like"/>
</dbReference>
<keyword evidence="1" id="KW-1133">Transmembrane helix</keyword>
<feature type="transmembrane region" description="Helical" evidence="1">
    <location>
        <begin position="12"/>
        <end position="29"/>
    </location>
</feature>
<keyword evidence="4" id="KW-1185">Reference proteome</keyword>
<feature type="transmembrane region" description="Helical" evidence="1">
    <location>
        <begin position="80"/>
        <end position="102"/>
    </location>
</feature>
<dbReference type="Proteomes" id="UP000002019">
    <property type="component" value="Chromosome"/>
</dbReference>
<dbReference type="NCBIfam" id="NF037970">
    <property type="entry name" value="vanZ_1"/>
    <property type="match status" value="1"/>
</dbReference>
<feature type="transmembrane region" description="Helical" evidence="1">
    <location>
        <begin position="49"/>
        <end position="68"/>
    </location>
</feature>
<dbReference type="HOGENOM" id="CLU_1802695_0_0_0"/>
<keyword evidence="1" id="KW-0812">Transmembrane</keyword>